<evidence type="ECO:0000313" key="9">
    <source>
        <dbReference type="EMBL" id="MBU9734949.1"/>
    </source>
</evidence>
<feature type="transmembrane region" description="Helical" evidence="7">
    <location>
        <begin position="103"/>
        <end position="123"/>
    </location>
</feature>
<evidence type="ECO:0000256" key="2">
    <source>
        <dbReference type="ARBA" id="ARBA00022448"/>
    </source>
</evidence>
<evidence type="ECO:0000256" key="6">
    <source>
        <dbReference type="ARBA" id="ARBA00023136"/>
    </source>
</evidence>
<dbReference type="CDD" id="cd06261">
    <property type="entry name" value="TM_PBP2"/>
    <property type="match status" value="1"/>
</dbReference>
<evidence type="ECO:0000256" key="5">
    <source>
        <dbReference type="ARBA" id="ARBA00022989"/>
    </source>
</evidence>
<evidence type="ECO:0000313" key="10">
    <source>
        <dbReference type="Proteomes" id="UP000712157"/>
    </source>
</evidence>
<feature type="domain" description="ABC transmembrane type-1" evidence="8">
    <location>
        <begin position="66"/>
        <end position="275"/>
    </location>
</feature>
<dbReference type="PROSITE" id="PS50928">
    <property type="entry name" value="ABC_TM1"/>
    <property type="match status" value="1"/>
</dbReference>
<keyword evidence="2 7" id="KW-0813">Transport</keyword>
<feature type="transmembrane region" description="Helical" evidence="7">
    <location>
        <begin position="256"/>
        <end position="274"/>
    </location>
</feature>
<evidence type="ECO:0000256" key="3">
    <source>
        <dbReference type="ARBA" id="ARBA00022475"/>
    </source>
</evidence>
<dbReference type="Proteomes" id="UP000712157">
    <property type="component" value="Unassembled WGS sequence"/>
</dbReference>
<dbReference type="Pfam" id="PF00528">
    <property type="entry name" value="BPD_transp_1"/>
    <property type="match status" value="1"/>
</dbReference>
<comment type="subcellular location">
    <subcellularLocation>
        <location evidence="1 7">Cell membrane</location>
        <topology evidence="1 7">Multi-pass membrane protein</topology>
    </subcellularLocation>
</comment>
<dbReference type="GO" id="GO:0055085">
    <property type="term" value="P:transmembrane transport"/>
    <property type="evidence" value="ECO:0007669"/>
    <property type="project" value="InterPro"/>
</dbReference>
<evidence type="ECO:0000256" key="7">
    <source>
        <dbReference type="RuleBase" id="RU363032"/>
    </source>
</evidence>
<dbReference type="InterPro" id="IPR000515">
    <property type="entry name" value="MetI-like"/>
</dbReference>
<feature type="transmembrane region" description="Helical" evidence="7">
    <location>
        <begin position="143"/>
        <end position="159"/>
    </location>
</feature>
<organism evidence="9 10">
    <name type="scientific">Diplocloster agilis</name>
    <dbReference type="NCBI Taxonomy" id="2850323"/>
    <lineage>
        <taxon>Bacteria</taxon>
        <taxon>Bacillati</taxon>
        <taxon>Bacillota</taxon>
        <taxon>Clostridia</taxon>
        <taxon>Lachnospirales</taxon>
        <taxon>Lachnospiraceae</taxon>
        <taxon>Diplocloster</taxon>
    </lineage>
</organism>
<dbReference type="GO" id="GO:0005886">
    <property type="term" value="C:plasma membrane"/>
    <property type="evidence" value="ECO:0007669"/>
    <property type="project" value="UniProtKB-SubCell"/>
</dbReference>
<keyword evidence="3" id="KW-1003">Cell membrane</keyword>
<keyword evidence="6 7" id="KW-0472">Membrane</keyword>
<evidence type="ECO:0000256" key="4">
    <source>
        <dbReference type="ARBA" id="ARBA00022692"/>
    </source>
</evidence>
<proteinExistence type="inferred from homology"/>
<name>A0A949JVM5_9FIRM</name>
<evidence type="ECO:0000259" key="8">
    <source>
        <dbReference type="PROSITE" id="PS50928"/>
    </source>
</evidence>
<accession>A0A949JVM5</accession>
<keyword evidence="5 7" id="KW-1133">Transmembrane helix</keyword>
<dbReference type="InterPro" id="IPR050809">
    <property type="entry name" value="UgpAE/MalFG_permease"/>
</dbReference>
<feature type="transmembrane region" description="Helical" evidence="7">
    <location>
        <begin position="12"/>
        <end position="32"/>
    </location>
</feature>
<keyword evidence="10" id="KW-1185">Reference proteome</keyword>
<dbReference type="InterPro" id="IPR035906">
    <property type="entry name" value="MetI-like_sf"/>
</dbReference>
<protein>
    <submittedName>
        <fullName evidence="9">Sugar ABC transporter permease</fullName>
    </submittedName>
</protein>
<feature type="transmembrane region" description="Helical" evidence="7">
    <location>
        <begin position="72"/>
        <end position="91"/>
    </location>
</feature>
<dbReference type="PANTHER" id="PTHR43227">
    <property type="entry name" value="BLL4140 PROTEIN"/>
    <property type="match status" value="1"/>
</dbReference>
<evidence type="ECO:0000256" key="1">
    <source>
        <dbReference type="ARBA" id="ARBA00004651"/>
    </source>
</evidence>
<dbReference type="SUPFAM" id="SSF161098">
    <property type="entry name" value="MetI-like"/>
    <property type="match status" value="1"/>
</dbReference>
<dbReference type="AlphaFoldDB" id="A0A949JVM5"/>
<dbReference type="PANTHER" id="PTHR43227:SF11">
    <property type="entry name" value="BLL4140 PROTEIN"/>
    <property type="match status" value="1"/>
</dbReference>
<comment type="similarity">
    <text evidence="7">Belongs to the binding-protein-dependent transport system permease family.</text>
</comment>
<sequence length="284" mass="31757">MTKPNRRGIRAGWLFLVPSLAGEIIFVLLPFLDVVKRSFTTAVTGQFSGFFNYKLVFQNEAFRLAAGNTLRFTAVCLPLLIIGSLLLAVMLSRQKYVRLLKSCFLFPMAVPAAAVALVWKMLFARAGLLSSALLSLGMQPVDWMNTGMAFWVLVVSYLWKNTGYTIILWLAGIMSIPDTLLEAARADGAGEWKCFTKIMLPNLKPMLYTITVLSFLNSFKVFREAYLVAGGYPDGSMYLLQHLFNNWFTNMEFDKMAAAAVVIAGILYLAVTLLQKLWEQEEAA</sequence>
<comment type="caution">
    <text evidence="9">The sequence shown here is derived from an EMBL/GenBank/DDBJ whole genome shotgun (WGS) entry which is preliminary data.</text>
</comment>
<reference evidence="9" key="1">
    <citation type="submission" date="2021-06" db="EMBL/GenBank/DDBJ databases">
        <title>Description of novel taxa of the family Lachnospiraceae.</title>
        <authorList>
            <person name="Chaplin A.V."/>
            <person name="Sokolova S.R."/>
            <person name="Pikina A.P."/>
            <person name="Korzhanova M."/>
            <person name="Belova V."/>
            <person name="Korostin D."/>
            <person name="Efimov B.A."/>
        </authorList>
    </citation>
    <scope>NUCLEOTIDE SEQUENCE</scope>
    <source>
        <strain evidence="9">ASD5720</strain>
    </source>
</reference>
<dbReference type="Gene3D" id="1.10.3720.10">
    <property type="entry name" value="MetI-like"/>
    <property type="match status" value="1"/>
</dbReference>
<keyword evidence="4 7" id="KW-0812">Transmembrane</keyword>
<gene>
    <name evidence="9" type="ORF">KTH89_00275</name>
</gene>
<dbReference type="EMBL" id="JAHQCW010000001">
    <property type="protein sequence ID" value="MBU9734949.1"/>
    <property type="molecule type" value="Genomic_DNA"/>
</dbReference>